<dbReference type="Proteomes" id="UP000182725">
    <property type="component" value="Unassembled WGS sequence"/>
</dbReference>
<reference evidence="1 2" key="1">
    <citation type="submission" date="2016-10" db="EMBL/GenBank/DDBJ databases">
        <authorList>
            <person name="de Groot N.N."/>
        </authorList>
    </citation>
    <scope>NUCLEOTIDE SEQUENCE [LARGE SCALE GENOMIC DNA]</scope>
    <source>
        <strain evidence="1 2">DSM 22274</strain>
    </source>
</reference>
<name>A0A1H5PFX5_9MICC</name>
<evidence type="ECO:0000313" key="1">
    <source>
        <dbReference type="EMBL" id="SEF12745.1"/>
    </source>
</evidence>
<proteinExistence type="predicted"/>
<gene>
    <name evidence="1" type="ORF">SAMN04489740_4282</name>
</gene>
<sequence length="61" mass="7032">MDENFKLPVGLRVRRTNVEHDAARRRFASEFPNEVRAQCPVNLSPLGTSCRALESNHILRR</sequence>
<dbReference type="EMBL" id="FNTV01000002">
    <property type="protein sequence ID" value="SEF12745.1"/>
    <property type="molecule type" value="Genomic_DNA"/>
</dbReference>
<organism evidence="1 2">
    <name type="scientific">Arthrobacter alpinus</name>
    <dbReference type="NCBI Taxonomy" id="656366"/>
    <lineage>
        <taxon>Bacteria</taxon>
        <taxon>Bacillati</taxon>
        <taxon>Actinomycetota</taxon>
        <taxon>Actinomycetes</taxon>
        <taxon>Micrococcales</taxon>
        <taxon>Micrococcaceae</taxon>
        <taxon>Arthrobacter</taxon>
    </lineage>
</organism>
<evidence type="ECO:0000313" key="2">
    <source>
        <dbReference type="Proteomes" id="UP000182725"/>
    </source>
</evidence>
<protein>
    <submittedName>
        <fullName evidence="1">Uncharacterized protein</fullName>
    </submittedName>
</protein>
<accession>A0A1H5PFX5</accession>
<dbReference type="AlphaFoldDB" id="A0A1H5PFX5"/>